<evidence type="ECO:0000313" key="13">
    <source>
        <dbReference type="EMBL" id="KAH9326574.1"/>
    </source>
</evidence>
<evidence type="ECO:0000256" key="1">
    <source>
        <dbReference type="ARBA" id="ARBA00004167"/>
    </source>
</evidence>
<evidence type="ECO:0000259" key="12">
    <source>
        <dbReference type="PROSITE" id="PS50011"/>
    </source>
</evidence>
<evidence type="ECO:0000256" key="3">
    <source>
        <dbReference type="ARBA" id="ARBA00022679"/>
    </source>
</evidence>
<dbReference type="AlphaFoldDB" id="A0AA38GNR2"/>
<keyword evidence="7 11" id="KW-0067">ATP-binding</keyword>
<dbReference type="PANTHER" id="PTHR45631">
    <property type="entry name" value="OS07G0107800 PROTEIN-RELATED"/>
    <property type="match status" value="1"/>
</dbReference>
<evidence type="ECO:0000256" key="11">
    <source>
        <dbReference type="PROSITE-ProRule" id="PRU10141"/>
    </source>
</evidence>
<dbReference type="Gene3D" id="3.80.10.10">
    <property type="entry name" value="Ribonuclease Inhibitor"/>
    <property type="match status" value="1"/>
</dbReference>
<feature type="binding site" evidence="11">
    <location>
        <position position="494"/>
    </location>
    <ligand>
        <name>ATP</name>
        <dbReference type="ChEBI" id="CHEBI:30616"/>
    </ligand>
</feature>
<dbReference type="InterPro" id="IPR000719">
    <property type="entry name" value="Prot_kinase_dom"/>
</dbReference>
<gene>
    <name evidence="13" type="ORF">KI387_006752</name>
</gene>
<dbReference type="SUPFAM" id="SSF52058">
    <property type="entry name" value="L domain-like"/>
    <property type="match status" value="1"/>
</dbReference>
<dbReference type="SUPFAM" id="SSF56112">
    <property type="entry name" value="Protein kinase-like (PK-like)"/>
    <property type="match status" value="1"/>
</dbReference>
<evidence type="ECO:0000256" key="7">
    <source>
        <dbReference type="ARBA" id="ARBA00022840"/>
    </source>
</evidence>
<evidence type="ECO:0000313" key="14">
    <source>
        <dbReference type="Proteomes" id="UP000824469"/>
    </source>
</evidence>
<dbReference type="PROSITE" id="PS50011">
    <property type="entry name" value="PROTEIN_KINASE_DOM"/>
    <property type="match status" value="1"/>
</dbReference>
<dbReference type="InterPro" id="IPR008271">
    <property type="entry name" value="Ser/Thr_kinase_AS"/>
</dbReference>
<accession>A0AA38GNR2</accession>
<keyword evidence="14" id="KW-1185">Reference proteome</keyword>
<dbReference type="Pfam" id="PF07714">
    <property type="entry name" value="PK_Tyr_Ser-Thr"/>
    <property type="match status" value="1"/>
</dbReference>
<feature type="non-terminal residue" evidence="13">
    <location>
        <position position="767"/>
    </location>
</feature>
<dbReference type="OMA" id="RRCITEE"/>
<keyword evidence="10" id="KW-0675">Receptor</keyword>
<keyword evidence="3" id="KW-0808">Transferase</keyword>
<dbReference type="PROSITE" id="PS00108">
    <property type="entry name" value="PROTEIN_KINASE_ST"/>
    <property type="match status" value="1"/>
</dbReference>
<keyword evidence="5 11" id="KW-0547">Nucleotide-binding</keyword>
<dbReference type="InterPro" id="IPR032675">
    <property type="entry name" value="LRR_dom_sf"/>
</dbReference>
<evidence type="ECO:0000256" key="5">
    <source>
        <dbReference type="ARBA" id="ARBA00022741"/>
    </source>
</evidence>
<dbReference type="GO" id="GO:0004674">
    <property type="term" value="F:protein serine/threonine kinase activity"/>
    <property type="evidence" value="ECO:0007669"/>
    <property type="project" value="UniProtKB-KW"/>
</dbReference>
<dbReference type="Gene3D" id="2.60.120.430">
    <property type="entry name" value="Galactose-binding lectin"/>
    <property type="match status" value="1"/>
</dbReference>
<evidence type="ECO:0000256" key="6">
    <source>
        <dbReference type="ARBA" id="ARBA00022777"/>
    </source>
</evidence>
<dbReference type="PROSITE" id="PS00107">
    <property type="entry name" value="PROTEIN_KINASE_ATP"/>
    <property type="match status" value="1"/>
</dbReference>
<dbReference type="InterPro" id="IPR024788">
    <property type="entry name" value="Malectin-like_Carb-bd_dom"/>
</dbReference>
<keyword evidence="6" id="KW-0418">Kinase</keyword>
<evidence type="ECO:0000256" key="9">
    <source>
        <dbReference type="ARBA" id="ARBA00023136"/>
    </source>
</evidence>
<dbReference type="InterPro" id="IPR017441">
    <property type="entry name" value="Protein_kinase_ATP_BS"/>
</dbReference>
<dbReference type="CDD" id="cd14066">
    <property type="entry name" value="STKc_IRAK"/>
    <property type="match status" value="1"/>
</dbReference>
<reference evidence="13 14" key="1">
    <citation type="journal article" date="2021" name="Nat. Plants">
        <title>The Taxus genome provides insights into paclitaxel biosynthesis.</title>
        <authorList>
            <person name="Xiong X."/>
            <person name="Gou J."/>
            <person name="Liao Q."/>
            <person name="Li Y."/>
            <person name="Zhou Q."/>
            <person name="Bi G."/>
            <person name="Li C."/>
            <person name="Du R."/>
            <person name="Wang X."/>
            <person name="Sun T."/>
            <person name="Guo L."/>
            <person name="Liang H."/>
            <person name="Lu P."/>
            <person name="Wu Y."/>
            <person name="Zhang Z."/>
            <person name="Ro D.K."/>
            <person name="Shang Y."/>
            <person name="Huang S."/>
            <person name="Yan J."/>
        </authorList>
    </citation>
    <scope>NUCLEOTIDE SEQUENCE [LARGE SCALE GENOMIC DNA]</scope>
    <source>
        <strain evidence="13">Ta-2019</strain>
    </source>
</reference>
<dbReference type="EMBL" id="JAHRHJ020000002">
    <property type="protein sequence ID" value="KAH9326574.1"/>
    <property type="molecule type" value="Genomic_DNA"/>
</dbReference>
<proteinExistence type="predicted"/>
<dbReference type="Proteomes" id="UP000824469">
    <property type="component" value="Unassembled WGS sequence"/>
</dbReference>
<comment type="subcellular location">
    <subcellularLocation>
        <location evidence="1">Membrane</location>
        <topology evidence="1">Single-pass membrane protein</topology>
    </subcellularLocation>
</comment>
<comment type="caution">
    <text evidence="13">The sequence shown here is derived from an EMBL/GenBank/DDBJ whole genome shotgun (WGS) entry which is preliminary data.</text>
</comment>
<keyword evidence="4" id="KW-0812">Transmembrane</keyword>
<keyword evidence="8" id="KW-1133">Transmembrane helix</keyword>
<name>A0AA38GNR2_TAXCH</name>
<dbReference type="Gene3D" id="1.10.510.10">
    <property type="entry name" value="Transferase(Phosphotransferase) domain 1"/>
    <property type="match status" value="1"/>
</dbReference>
<dbReference type="Pfam" id="PF12819">
    <property type="entry name" value="Malectin_like"/>
    <property type="match status" value="1"/>
</dbReference>
<dbReference type="FunFam" id="1.10.510.10:FF:000146">
    <property type="entry name" value="LRR receptor-like serine/threonine-protein kinase IOS1"/>
    <property type="match status" value="1"/>
</dbReference>
<keyword evidence="9" id="KW-0472">Membrane</keyword>
<dbReference type="InterPro" id="IPR001245">
    <property type="entry name" value="Ser-Thr/Tyr_kinase_cat_dom"/>
</dbReference>
<dbReference type="InterPro" id="IPR011009">
    <property type="entry name" value="Kinase-like_dom_sf"/>
</dbReference>
<organism evidence="13 14">
    <name type="scientific">Taxus chinensis</name>
    <name type="common">Chinese yew</name>
    <name type="synonym">Taxus wallichiana var. chinensis</name>
    <dbReference type="NCBI Taxonomy" id="29808"/>
    <lineage>
        <taxon>Eukaryota</taxon>
        <taxon>Viridiplantae</taxon>
        <taxon>Streptophyta</taxon>
        <taxon>Embryophyta</taxon>
        <taxon>Tracheophyta</taxon>
        <taxon>Spermatophyta</taxon>
        <taxon>Pinopsida</taxon>
        <taxon>Pinidae</taxon>
        <taxon>Conifers II</taxon>
        <taxon>Cupressales</taxon>
        <taxon>Taxaceae</taxon>
        <taxon>Taxus</taxon>
    </lineage>
</organism>
<dbReference type="Gene3D" id="3.30.200.20">
    <property type="entry name" value="Phosphorylase Kinase, domain 1"/>
    <property type="match status" value="1"/>
</dbReference>
<evidence type="ECO:0000256" key="4">
    <source>
        <dbReference type="ARBA" id="ARBA00022692"/>
    </source>
</evidence>
<dbReference type="GO" id="GO:0016020">
    <property type="term" value="C:membrane"/>
    <property type="evidence" value="ECO:0007669"/>
    <property type="project" value="UniProtKB-SubCell"/>
</dbReference>
<dbReference type="GO" id="GO:0005524">
    <property type="term" value="F:ATP binding"/>
    <property type="evidence" value="ECO:0007669"/>
    <property type="project" value="UniProtKB-UniRule"/>
</dbReference>
<evidence type="ECO:0000256" key="10">
    <source>
        <dbReference type="ARBA" id="ARBA00023170"/>
    </source>
</evidence>
<evidence type="ECO:0000256" key="8">
    <source>
        <dbReference type="ARBA" id="ARBA00022989"/>
    </source>
</evidence>
<keyword evidence="2" id="KW-0723">Serine/threonine-protein kinase</keyword>
<sequence>FLSINCGGSRNRTDPETNITWVTDDNYILSSGLKVDINNPNLPFYLQTARVFPKPNNKSCFRLPLTPNVPHLLRLWFNGGTFNGLQQIPRFDFSVETVDMLSSKEMRFDTPETLGVPRGERVLLSSGEVVLICLIRSTELDNLFLSAIELRTLEKGMYDVLKPGQMLRLLGRNNIGAQSRVRYPHDRFDRLWDLISIEGTQNVSLVETIFTNNTINLPPPVVMQTAAVTNYSMNISLPQYPIPRMTKSFLLLLYFAEIEKLNVSESRIFDILINNEISLANISLQRDFYAKEIAFSSETPQLSFTLKRASSSTRGPIINALEHYQLLPTQPITSSMDAQALAVVRQRFNIENWISDPCFIIPWEGIQCTNISSSVRISEINLSRRNLTGSIPAALTQLTEVIHMSLNNNHLTGALPNLSNLSKLETLYKFKKDTASRIPDYYSIVMVPNPSKSRSFSLDEMKLSTENFSHNIGQGGFGLVFWGKLQDEKQIAVKVLSLFSKQGVAQFLNEIDLLSRVHHRNLVSLLGYCNESRDLMLIYEYMPGGSLNHHLYGSNPVKYPELDWKTRLKVVLDAAQGLEYLHLGCTPKIIHRDVKTANILLDKQLNGKLADFGLSRVAMDEEASDVFTAVRGTAGYLDPRYFSTHMLTEKSDVYSFGVVLLEIMCGRRPVDFRLSEEKVDLVRWVTPYAEQFEDDVQVLEVLDKRLVNNCDLKSVSTIAKLARRCITEEPSCRPTVSEVVMEIKEAIKYENGNNATTFRDVSEEISI</sequence>
<dbReference type="SMART" id="SM00220">
    <property type="entry name" value="S_TKc"/>
    <property type="match status" value="1"/>
</dbReference>
<feature type="domain" description="Protein kinase" evidence="12">
    <location>
        <begin position="466"/>
        <end position="747"/>
    </location>
</feature>
<evidence type="ECO:0000256" key="2">
    <source>
        <dbReference type="ARBA" id="ARBA00022527"/>
    </source>
</evidence>
<dbReference type="FunFam" id="3.30.200.20:FF:000178">
    <property type="entry name" value="serine/threonine-protein kinase PBS1-like"/>
    <property type="match status" value="1"/>
</dbReference>
<protein>
    <recommendedName>
        <fullName evidence="12">Protein kinase domain-containing protein</fullName>
    </recommendedName>
</protein>